<dbReference type="FunFam" id="3.30.70.660:FF:000003">
    <property type="entry name" value="tRNA pseudouridine synthase A"/>
    <property type="match status" value="1"/>
</dbReference>
<keyword evidence="3 4" id="KW-0413">Isomerase</keyword>
<dbReference type="SUPFAM" id="SSF55120">
    <property type="entry name" value="Pseudouridine synthase"/>
    <property type="match status" value="1"/>
</dbReference>
<organism evidence="10 11">
    <name type="scientific">Stackebrandtia albiflava</name>
    <dbReference type="NCBI Taxonomy" id="406432"/>
    <lineage>
        <taxon>Bacteria</taxon>
        <taxon>Bacillati</taxon>
        <taxon>Actinomycetota</taxon>
        <taxon>Actinomycetes</taxon>
        <taxon>Glycomycetales</taxon>
        <taxon>Glycomycetaceae</taxon>
        <taxon>Stackebrandtia</taxon>
    </lineage>
</organism>
<comment type="caution">
    <text evidence="10">The sequence shown here is derived from an EMBL/GenBank/DDBJ whole genome shotgun (WGS) entry which is preliminary data.</text>
</comment>
<dbReference type="PANTHER" id="PTHR11142">
    <property type="entry name" value="PSEUDOURIDYLATE SYNTHASE"/>
    <property type="match status" value="1"/>
</dbReference>
<dbReference type="GO" id="GO:0003723">
    <property type="term" value="F:RNA binding"/>
    <property type="evidence" value="ECO:0007669"/>
    <property type="project" value="InterPro"/>
</dbReference>
<dbReference type="InterPro" id="IPR020095">
    <property type="entry name" value="PsdUridine_synth_TruA_C"/>
</dbReference>
<evidence type="ECO:0000256" key="5">
    <source>
        <dbReference type="PIRSR" id="PIRSR001430-1"/>
    </source>
</evidence>
<dbReference type="Gene3D" id="3.30.70.580">
    <property type="entry name" value="Pseudouridine synthase I, catalytic domain, N-terminal subdomain"/>
    <property type="match status" value="1"/>
</dbReference>
<keyword evidence="11" id="KW-1185">Reference proteome</keyword>
<protein>
    <recommendedName>
        <fullName evidence="4">tRNA pseudouridine synthase A</fullName>
        <ecNumber evidence="4">5.4.99.12</ecNumber>
    </recommendedName>
    <alternativeName>
        <fullName evidence="4">tRNA pseudouridine(38-40) synthase</fullName>
    </alternativeName>
    <alternativeName>
        <fullName evidence="4">tRNA pseudouridylate synthase I</fullName>
    </alternativeName>
    <alternativeName>
        <fullName evidence="4">tRNA-uridine isomerase I</fullName>
    </alternativeName>
</protein>
<dbReference type="HAMAP" id="MF_00171">
    <property type="entry name" value="TruA"/>
    <property type="match status" value="1"/>
</dbReference>
<feature type="active site" description="Nucleophile" evidence="4 5">
    <location>
        <position position="69"/>
    </location>
</feature>
<name>A0A562V3C9_9ACTN</name>
<dbReference type="InterPro" id="IPR020097">
    <property type="entry name" value="PsdUridine_synth_TruA_a/b_dom"/>
</dbReference>
<dbReference type="PIRSF" id="PIRSF001430">
    <property type="entry name" value="tRNA_psdUrid_synth"/>
    <property type="match status" value="1"/>
</dbReference>
<dbReference type="InterPro" id="IPR020094">
    <property type="entry name" value="TruA/RsuA/RluB/E/F_N"/>
</dbReference>
<feature type="region of interest" description="Disordered" evidence="8">
    <location>
        <begin position="269"/>
        <end position="299"/>
    </location>
</feature>
<comment type="function">
    <text evidence="4">Formation of pseudouridine at positions 38, 39 and 40 in the anticodon stem and loop of transfer RNAs.</text>
</comment>
<evidence type="ECO:0000313" key="11">
    <source>
        <dbReference type="Proteomes" id="UP000321617"/>
    </source>
</evidence>
<evidence type="ECO:0000256" key="7">
    <source>
        <dbReference type="RuleBase" id="RU003792"/>
    </source>
</evidence>
<evidence type="ECO:0000256" key="2">
    <source>
        <dbReference type="ARBA" id="ARBA00022694"/>
    </source>
</evidence>
<comment type="catalytic activity">
    <reaction evidence="4 7">
        <text>uridine(38/39/40) in tRNA = pseudouridine(38/39/40) in tRNA</text>
        <dbReference type="Rhea" id="RHEA:22376"/>
        <dbReference type="Rhea" id="RHEA-COMP:10085"/>
        <dbReference type="Rhea" id="RHEA-COMP:10087"/>
        <dbReference type="ChEBI" id="CHEBI:65314"/>
        <dbReference type="ChEBI" id="CHEBI:65315"/>
        <dbReference type="EC" id="5.4.99.12"/>
    </reaction>
</comment>
<dbReference type="GO" id="GO:0160147">
    <property type="term" value="F:tRNA pseudouridine(38-40) synthase activity"/>
    <property type="evidence" value="ECO:0007669"/>
    <property type="project" value="UniProtKB-EC"/>
</dbReference>
<evidence type="ECO:0000313" key="10">
    <source>
        <dbReference type="EMBL" id="TWJ12400.1"/>
    </source>
</evidence>
<comment type="subunit">
    <text evidence="4">Homodimer.</text>
</comment>
<gene>
    <name evidence="4" type="primary">truA</name>
    <name evidence="10" type="ORF">LX16_3157</name>
</gene>
<dbReference type="Pfam" id="PF01416">
    <property type="entry name" value="PseudoU_synth_1"/>
    <property type="match status" value="1"/>
</dbReference>
<dbReference type="RefSeq" id="WP_147139494.1">
    <property type="nucleotide sequence ID" value="NZ_BAABIJ010000002.1"/>
</dbReference>
<dbReference type="PANTHER" id="PTHR11142:SF0">
    <property type="entry name" value="TRNA PSEUDOURIDINE SYNTHASE-LIKE 1"/>
    <property type="match status" value="1"/>
</dbReference>
<accession>A0A562V3C9</accession>
<dbReference type="CDD" id="cd02570">
    <property type="entry name" value="PseudoU_synth_EcTruA"/>
    <property type="match status" value="1"/>
</dbReference>
<feature type="binding site" evidence="4 6">
    <location>
        <position position="130"/>
    </location>
    <ligand>
        <name>substrate</name>
    </ligand>
</feature>
<reference evidence="10 11" key="1">
    <citation type="journal article" date="2013" name="Stand. Genomic Sci.">
        <title>Genomic Encyclopedia of Type Strains, Phase I: The one thousand microbial genomes (KMG-I) project.</title>
        <authorList>
            <person name="Kyrpides N.C."/>
            <person name="Woyke T."/>
            <person name="Eisen J.A."/>
            <person name="Garrity G."/>
            <person name="Lilburn T.G."/>
            <person name="Beck B.J."/>
            <person name="Whitman W.B."/>
            <person name="Hugenholtz P."/>
            <person name="Klenk H.P."/>
        </authorList>
    </citation>
    <scope>NUCLEOTIDE SEQUENCE [LARGE SCALE GENOMIC DNA]</scope>
    <source>
        <strain evidence="10 11">DSM 45044</strain>
    </source>
</reference>
<comment type="similarity">
    <text evidence="1 4 7">Belongs to the tRNA pseudouridine synthase TruA family.</text>
</comment>
<keyword evidence="2 4" id="KW-0819">tRNA processing</keyword>
<evidence type="ECO:0000256" key="8">
    <source>
        <dbReference type="SAM" id="MobiDB-lite"/>
    </source>
</evidence>
<dbReference type="Proteomes" id="UP000321617">
    <property type="component" value="Unassembled WGS sequence"/>
</dbReference>
<proteinExistence type="inferred from homology"/>
<evidence type="ECO:0000259" key="9">
    <source>
        <dbReference type="Pfam" id="PF01416"/>
    </source>
</evidence>
<dbReference type="Gene3D" id="3.30.70.660">
    <property type="entry name" value="Pseudouridine synthase I, catalytic domain, C-terminal subdomain"/>
    <property type="match status" value="1"/>
</dbReference>
<dbReference type="EMBL" id="VLLL01000006">
    <property type="protein sequence ID" value="TWJ12400.1"/>
    <property type="molecule type" value="Genomic_DNA"/>
</dbReference>
<dbReference type="NCBIfam" id="TIGR00071">
    <property type="entry name" value="hisT_truA"/>
    <property type="match status" value="1"/>
</dbReference>
<sequence length="299" mass="32541">MTVDGRAPVPDVEPGAAVSRVRLDIRYDGAGFAGWAAQRGQRTVAGEVGLALSRLFPGATGLTVAGRTDTGVHATGQVAHVDVPVEEWERHADRVLWRLRGILPPDIRVTAATVVTSRFSARFSALWRRYEYRVSDTEWGVSPLRRHDTLAWTRPLDMAAMNRAATVLLGERDFAAFCKRREGATTIRALHRLTWSRGEDGILVATVVADAFCHSMVRSLVGAMLAVGDGRRDVEWLAGLLRRTDRSGEVVVAPAHGLTLAEVAYPRDPAEWGTRSDETRRMRTLPDAVPDSGGSGAAV</sequence>
<feature type="compositionally biased region" description="Basic and acidic residues" evidence="8">
    <location>
        <begin position="269"/>
        <end position="281"/>
    </location>
</feature>
<feature type="domain" description="Pseudouridine synthase I TruA alpha/beta" evidence="9">
    <location>
        <begin position="164"/>
        <end position="266"/>
    </location>
</feature>
<dbReference type="OrthoDB" id="9811823at2"/>
<evidence type="ECO:0000256" key="3">
    <source>
        <dbReference type="ARBA" id="ARBA00023235"/>
    </source>
</evidence>
<dbReference type="GO" id="GO:0031119">
    <property type="term" value="P:tRNA pseudouridine synthesis"/>
    <property type="evidence" value="ECO:0007669"/>
    <property type="project" value="UniProtKB-UniRule"/>
</dbReference>
<evidence type="ECO:0000256" key="6">
    <source>
        <dbReference type="PIRSR" id="PIRSR001430-2"/>
    </source>
</evidence>
<dbReference type="InterPro" id="IPR001406">
    <property type="entry name" value="PsdUridine_synth_TruA"/>
</dbReference>
<evidence type="ECO:0000256" key="4">
    <source>
        <dbReference type="HAMAP-Rule" id="MF_00171"/>
    </source>
</evidence>
<dbReference type="AlphaFoldDB" id="A0A562V3C9"/>
<dbReference type="EC" id="5.4.99.12" evidence="4"/>
<dbReference type="InterPro" id="IPR020103">
    <property type="entry name" value="PsdUridine_synth_cat_dom_sf"/>
</dbReference>
<comment type="caution">
    <text evidence="4">Lacks conserved residue(s) required for the propagation of feature annotation.</text>
</comment>
<evidence type="ECO:0000256" key="1">
    <source>
        <dbReference type="ARBA" id="ARBA00009375"/>
    </source>
</evidence>